<name>A0A812TG03_9DINO</name>
<dbReference type="Proteomes" id="UP000601435">
    <property type="component" value="Unassembled WGS sequence"/>
</dbReference>
<keyword evidence="2" id="KW-1185">Reference proteome</keyword>
<evidence type="ECO:0000313" key="2">
    <source>
        <dbReference type="Proteomes" id="UP000601435"/>
    </source>
</evidence>
<dbReference type="EMBL" id="CAJNJA010024330">
    <property type="protein sequence ID" value="CAE7524891.1"/>
    <property type="molecule type" value="Genomic_DNA"/>
</dbReference>
<dbReference type="AlphaFoldDB" id="A0A812TG03"/>
<protein>
    <submittedName>
        <fullName evidence="1">Uncharacterized protein</fullName>
    </submittedName>
</protein>
<evidence type="ECO:0000313" key="1">
    <source>
        <dbReference type="EMBL" id="CAE7524891.1"/>
    </source>
</evidence>
<comment type="caution">
    <text evidence="1">The sequence shown here is derived from an EMBL/GenBank/DDBJ whole genome shotgun (WGS) entry which is preliminary data.</text>
</comment>
<organism evidence="1 2">
    <name type="scientific">Symbiodinium necroappetens</name>
    <dbReference type="NCBI Taxonomy" id="1628268"/>
    <lineage>
        <taxon>Eukaryota</taxon>
        <taxon>Sar</taxon>
        <taxon>Alveolata</taxon>
        <taxon>Dinophyceae</taxon>
        <taxon>Suessiales</taxon>
        <taxon>Symbiodiniaceae</taxon>
        <taxon>Symbiodinium</taxon>
    </lineage>
</organism>
<accession>A0A812TG03</accession>
<dbReference type="OrthoDB" id="420859at2759"/>
<reference evidence="1" key="1">
    <citation type="submission" date="2021-02" db="EMBL/GenBank/DDBJ databases">
        <authorList>
            <person name="Dougan E. K."/>
            <person name="Rhodes N."/>
            <person name="Thang M."/>
            <person name="Chan C."/>
        </authorList>
    </citation>
    <scope>NUCLEOTIDE SEQUENCE</scope>
</reference>
<proteinExistence type="predicted"/>
<gene>
    <name evidence="1" type="ORF">SNEC2469_LOCUS15038</name>
</gene>
<sequence length="274" mass="31792">MQPTQHRASSRTIRPSRWEPFVAWLQTLEFLPRWTATLETSLRSGLKDRLHLHVFMEFNKAVDWTGLRAVTFNGIRPNAQATAGRGAKMRELKNHGHFYVFADKVGTLKVATSGYEPWKDYPVKGRSQVRLGFLGRLKQVETVRFHERLGERQAQQIATEQRLQALKRPFRPEVLAALQPWAAQYSTDQLRYKFLVLRGGSHGYILFDNVNDMQFVLDHRALVQSNNSVHRLGRVWLFKVPTVVTVDDSAVWDSNEPWIHENMFELILHGPCYE</sequence>